<evidence type="ECO:0000256" key="10">
    <source>
        <dbReference type="SAM" id="MobiDB-lite"/>
    </source>
</evidence>
<proteinExistence type="inferred from homology"/>
<feature type="domain" description="Peripheral subunit-binding (PSBD)" evidence="12">
    <location>
        <begin position="127"/>
        <end position="164"/>
    </location>
</feature>
<keyword evidence="4 9" id="KW-0808">Transferase</keyword>
<evidence type="ECO:0000256" key="4">
    <source>
        <dbReference type="ARBA" id="ARBA00022679"/>
    </source>
</evidence>
<comment type="caution">
    <text evidence="13">The sequence shown here is derived from an EMBL/GenBank/DDBJ whole genome shotgun (WGS) entry which is preliminary data.</text>
</comment>
<dbReference type="InterPro" id="IPR023213">
    <property type="entry name" value="CAT-like_dom_sf"/>
</dbReference>
<reference evidence="13 14" key="1">
    <citation type="journal article" date="2016" name="Front. Microbiol.">
        <title>Comprehensive Phylogenetic Analysis of Bovine Non-aureus Staphylococci Species Based on Whole-Genome Sequencing.</title>
        <authorList>
            <person name="Naushad S."/>
            <person name="Barkema H.W."/>
            <person name="Luby C."/>
            <person name="Condas L.A."/>
            <person name="Nobrega D.B."/>
            <person name="Carson D.A."/>
            <person name="De Buck J."/>
        </authorList>
    </citation>
    <scope>NUCLEOTIDE SEQUENCE [LARGE SCALE GENOMIC DNA]</scope>
    <source>
        <strain evidence="13 14">SNUC 1388</strain>
    </source>
</reference>
<dbReference type="InterPro" id="IPR036625">
    <property type="entry name" value="E3-bd_dom_sf"/>
</dbReference>
<dbReference type="PROSITE" id="PS00189">
    <property type="entry name" value="LIPOYL"/>
    <property type="match status" value="1"/>
</dbReference>
<sequence>MEIKMPKLGESVHEGTIEQWLVSVGDTVEEYDPLCEVITDKVTAEVPSSYSGTIKEILVEEGTTVQVDETICILTTDDDSEDTSVDTTATETVPDSSSSTESETPVNRQEHQERDTSNEEQPKNNGRYSPVVFKLASENQIDLSQVVGTGFEGRVTKKDIQKAIKEGVGNKQETVIAPKDSPKVIQQAKYNEPSPGSSIPVNGVRKQIAQNMVNSVNESPHAWMMVEADATNLVKTRNYHKNSFKESEGYNLTFFAFFVKAVAEGLKAYPLLNSSWQDSEIIMHKDINISIAVADEDKLYVPVIKNADEKSIKGIAREINDLAQRARNKKLRSEDMQGGTFTVNNTGTFGSVSSMGIINHPQAAILQIESVIKKPVVIDDMIAIRNMVNLCISIDHRILDGLQAGRFMNFVKSRIEQYSIEHTSIY</sequence>
<keyword evidence="5 9" id="KW-0450">Lipoyl</keyword>
<organism evidence="13 14">
    <name type="scientific">Staphylococcus gallinarum</name>
    <dbReference type="NCBI Taxonomy" id="1293"/>
    <lineage>
        <taxon>Bacteria</taxon>
        <taxon>Bacillati</taxon>
        <taxon>Bacillota</taxon>
        <taxon>Bacilli</taxon>
        <taxon>Bacillales</taxon>
        <taxon>Staphylococcaceae</taxon>
        <taxon>Staphylococcus</taxon>
    </lineage>
</organism>
<evidence type="ECO:0000256" key="3">
    <source>
        <dbReference type="ARBA" id="ARBA00011484"/>
    </source>
</evidence>
<dbReference type="Gene3D" id="4.10.320.10">
    <property type="entry name" value="E3-binding domain"/>
    <property type="match status" value="1"/>
</dbReference>
<dbReference type="InterPro" id="IPR001078">
    <property type="entry name" value="2-oxoacid_DH_actylTfrase"/>
</dbReference>
<evidence type="ECO:0000256" key="1">
    <source>
        <dbReference type="ARBA" id="ARBA00001938"/>
    </source>
</evidence>
<feature type="compositionally biased region" description="Basic and acidic residues" evidence="10">
    <location>
        <begin position="108"/>
        <end position="122"/>
    </location>
</feature>
<dbReference type="PROSITE" id="PS50968">
    <property type="entry name" value="BIOTINYL_LIPOYL"/>
    <property type="match status" value="1"/>
</dbReference>
<evidence type="ECO:0000256" key="5">
    <source>
        <dbReference type="ARBA" id="ARBA00022823"/>
    </source>
</evidence>
<dbReference type="AlphaFoldDB" id="A0A418HSN5"/>
<comment type="similarity">
    <text evidence="2 9">Belongs to the 2-oxoacid dehydrogenase family.</text>
</comment>
<dbReference type="InterPro" id="IPR000089">
    <property type="entry name" value="Biotin_lipoyl"/>
</dbReference>
<evidence type="ECO:0000313" key="14">
    <source>
        <dbReference type="Proteomes" id="UP000283576"/>
    </source>
</evidence>
<dbReference type="PROSITE" id="PS51826">
    <property type="entry name" value="PSBD"/>
    <property type="match status" value="1"/>
</dbReference>
<dbReference type="GO" id="GO:0005737">
    <property type="term" value="C:cytoplasm"/>
    <property type="evidence" value="ECO:0007669"/>
    <property type="project" value="TreeGrafter"/>
</dbReference>
<evidence type="ECO:0000256" key="9">
    <source>
        <dbReference type="RuleBase" id="RU003423"/>
    </source>
</evidence>
<keyword evidence="6 9" id="KW-0012">Acyltransferase</keyword>
<evidence type="ECO:0000259" key="11">
    <source>
        <dbReference type="PROSITE" id="PS50968"/>
    </source>
</evidence>
<feature type="domain" description="Lipoyl-binding" evidence="11">
    <location>
        <begin position="1"/>
        <end position="75"/>
    </location>
</feature>
<dbReference type="Gene3D" id="2.40.50.100">
    <property type="match status" value="1"/>
</dbReference>
<comment type="catalytic activity">
    <reaction evidence="8">
        <text>N(6)-[(R)-dihydrolipoyl]-L-lysyl-[protein] + acetyl-CoA = N(6)-[(R)-S(8)-acetyldihydrolipoyl]-L-lysyl-[protein] + CoA</text>
        <dbReference type="Rhea" id="RHEA:17017"/>
        <dbReference type="Rhea" id="RHEA-COMP:10475"/>
        <dbReference type="Rhea" id="RHEA-COMP:10478"/>
        <dbReference type="ChEBI" id="CHEBI:57287"/>
        <dbReference type="ChEBI" id="CHEBI:57288"/>
        <dbReference type="ChEBI" id="CHEBI:83100"/>
        <dbReference type="ChEBI" id="CHEBI:83111"/>
        <dbReference type="EC" id="2.3.1.12"/>
    </reaction>
</comment>
<dbReference type="FunFam" id="3.30.559.10:FF:000007">
    <property type="entry name" value="Dihydrolipoamide acetyltransferase component of pyruvate dehydrogenase complex"/>
    <property type="match status" value="1"/>
</dbReference>
<dbReference type="EMBL" id="QXRZ01000001">
    <property type="protein sequence ID" value="RIL44846.1"/>
    <property type="molecule type" value="Genomic_DNA"/>
</dbReference>
<evidence type="ECO:0000259" key="12">
    <source>
        <dbReference type="PROSITE" id="PS51826"/>
    </source>
</evidence>
<evidence type="ECO:0000256" key="2">
    <source>
        <dbReference type="ARBA" id="ARBA00007317"/>
    </source>
</evidence>
<dbReference type="Pfam" id="PF00364">
    <property type="entry name" value="Biotin_lipoyl"/>
    <property type="match status" value="1"/>
</dbReference>
<comment type="cofactor">
    <cofactor evidence="1 9">
        <name>(R)-lipoate</name>
        <dbReference type="ChEBI" id="CHEBI:83088"/>
    </cofactor>
</comment>
<evidence type="ECO:0000256" key="6">
    <source>
        <dbReference type="ARBA" id="ARBA00023315"/>
    </source>
</evidence>
<evidence type="ECO:0000313" key="13">
    <source>
        <dbReference type="EMBL" id="RIL44846.1"/>
    </source>
</evidence>
<dbReference type="CDD" id="cd06849">
    <property type="entry name" value="lipoyl_domain"/>
    <property type="match status" value="1"/>
</dbReference>
<dbReference type="RefSeq" id="WP_119624402.1">
    <property type="nucleotide sequence ID" value="NZ_QXRZ01000001.1"/>
</dbReference>
<dbReference type="InterPro" id="IPR004167">
    <property type="entry name" value="PSBD"/>
</dbReference>
<gene>
    <name evidence="13" type="ORF">BUZ01_02380</name>
</gene>
<protein>
    <recommendedName>
        <fullName evidence="9">Dihydrolipoamide acetyltransferase component of pyruvate dehydrogenase complex</fullName>
        <ecNumber evidence="9">2.3.1.-</ecNumber>
    </recommendedName>
</protein>
<dbReference type="EC" id="2.3.1.-" evidence="9"/>
<dbReference type="GO" id="GO:0031405">
    <property type="term" value="F:lipoic acid binding"/>
    <property type="evidence" value="ECO:0007669"/>
    <property type="project" value="TreeGrafter"/>
</dbReference>
<dbReference type="SUPFAM" id="SSF47005">
    <property type="entry name" value="Peripheral subunit-binding domain of 2-oxo acid dehydrogenase complex"/>
    <property type="match status" value="1"/>
</dbReference>
<feature type="region of interest" description="Disordered" evidence="10">
    <location>
        <begin position="76"/>
        <end position="127"/>
    </location>
</feature>
<dbReference type="GO" id="GO:0004742">
    <property type="term" value="F:dihydrolipoyllysine-residue acetyltransferase activity"/>
    <property type="evidence" value="ECO:0007669"/>
    <property type="project" value="UniProtKB-EC"/>
</dbReference>
<dbReference type="SUPFAM" id="SSF51230">
    <property type="entry name" value="Single hybrid motif"/>
    <property type="match status" value="1"/>
</dbReference>
<comment type="function">
    <text evidence="7">The pyruvate dehydrogenase complex catalyzes the overall conversion of pyruvate to acetyl-CoA and CO(2). It contains multiple copies of three enzymatic components: pyruvate dehydrogenase (E1), dihydrolipoamide acetyltransferase (E2) and lipoamide dehydrogenase (E3).</text>
</comment>
<dbReference type="PANTHER" id="PTHR43178:SF5">
    <property type="entry name" value="LIPOAMIDE ACYLTRANSFERASE COMPONENT OF BRANCHED-CHAIN ALPHA-KETO ACID DEHYDROGENASE COMPLEX, MITOCHONDRIAL"/>
    <property type="match status" value="1"/>
</dbReference>
<dbReference type="InterPro" id="IPR050743">
    <property type="entry name" value="2-oxoacid_DH_E2_comp"/>
</dbReference>
<dbReference type="InterPro" id="IPR003016">
    <property type="entry name" value="2-oxoA_DH_lipoyl-BS"/>
</dbReference>
<dbReference type="Proteomes" id="UP000283576">
    <property type="component" value="Unassembled WGS sequence"/>
</dbReference>
<dbReference type="PANTHER" id="PTHR43178">
    <property type="entry name" value="DIHYDROLIPOAMIDE ACETYLTRANSFERASE COMPONENT OF PYRUVATE DEHYDROGENASE COMPLEX"/>
    <property type="match status" value="1"/>
</dbReference>
<name>A0A418HSN5_STAGA</name>
<dbReference type="SUPFAM" id="SSF52777">
    <property type="entry name" value="CoA-dependent acyltransferases"/>
    <property type="match status" value="1"/>
</dbReference>
<accession>A0A418HSN5</accession>
<dbReference type="Pfam" id="PF02817">
    <property type="entry name" value="E3_binding"/>
    <property type="match status" value="1"/>
</dbReference>
<comment type="subunit">
    <text evidence="3">Forms a 24-polypeptide structural core with octahedral symmetry.</text>
</comment>
<dbReference type="Pfam" id="PF00198">
    <property type="entry name" value="2-oxoacid_dh"/>
    <property type="match status" value="1"/>
</dbReference>
<evidence type="ECO:0000256" key="7">
    <source>
        <dbReference type="ARBA" id="ARBA00025211"/>
    </source>
</evidence>
<feature type="compositionally biased region" description="Low complexity" evidence="10">
    <location>
        <begin position="85"/>
        <end position="104"/>
    </location>
</feature>
<dbReference type="InterPro" id="IPR011053">
    <property type="entry name" value="Single_hybrid_motif"/>
</dbReference>
<evidence type="ECO:0000256" key="8">
    <source>
        <dbReference type="ARBA" id="ARBA00048370"/>
    </source>
</evidence>
<dbReference type="Gene3D" id="3.30.559.10">
    <property type="entry name" value="Chloramphenicol acetyltransferase-like domain"/>
    <property type="match status" value="1"/>
</dbReference>